<protein>
    <recommendedName>
        <fullName evidence="2">PIK helical domain-containing protein</fullName>
    </recommendedName>
</protein>
<dbReference type="InterPro" id="IPR016024">
    <property type="entry name" value="ARM-type_fold"/>
</dbReference>
<dbReference type="GO" id="GO:0016303">
    <property type="term" value="F:1-phosphatidylinositol-3-kinase activity"/>
    <property type="evidence" value="ECO:0007669"/>
    <property type="project" value="TreeGrafter"/>
</dbReference>
<dbReference type="PANTHER" id="PTHR10048">
    <property type="entry name" value="PHOSPHATIDYLINOSITOL KINASE"/>
    <property type="match status" value="1"/>
</dbReference>
<evidence type="ECO:0000256" key="1">
    <source>
        <dbReference type="SAM" id="SignalP"/>
    </source>
</evidence>
<dbReference type="InterPro" id="IPR015433">
    <property type="entry name" value="PI3/4_kinase"/>
</dbReference>
<dbReference type="InterPro" id="IPR001263">
    <property type="entry name" value="PI3K_accessory_dom"/>
</dbReference>
<feature type="domain" description="PIK helical" evidence="2">
    <location>
        <begin position="29"/>
        <end position="189"/>
    </location>
</feature>
<evidence type="ECO:0000259" key="2">
    <source>
        <dbReference type="PROSITE" id="PS51545"/>
    </source>
</evidence>
<reference evidence="3" key="1">
    <citation type="journal article" date="2023" name="Science">
        <title>Genome structures resolve the early diversification of teleost fishes.</title>
        <authorList>
            <person name="Parey E."/>
            <person name="Louis A."/>
            <person name="Montfort J."/>
            <person name="Bouchez O."/>
            <person name="Roques C."/>
            <person name="Iampietro C."/>
            <person name="Lluch J."/>
            <person name="Castinel A."/>
            <person name="Donnadieu C."/>
            <person name="Desvignes T."/>
            <person name="Floi Bucao C."/>
            <person name="Jouanno E."/>
            <person name="Wen M."/>
            <person name="Mejri S."/>
            <person name="Dirks R."/>
            <person name="Jansen H."/>
            <person name="Henkel C."/>
            <person name="Chen W.J."/>
            <person name="Zahm M."/>
            <person name="Cabau C."/>
            <person name="Klopp C."/>
            <person name="Thompson A.W."/>
            <person name="Robinson-Rechavi M."/>
            <person name="Braasch I."/>
            <person name="Lecointre G."/>
            <person name="Bobe J."/>
            <person name="Postlethwait J.H."/>
            <person name="Berthelot C."/>
            <person name="Roest Crollius H."/>
            <person name="Guiguen Y."/>
        </authorList>
    </citation>
    <scope>NUCLEOTIDE SEQUENCE</scope>
    <source>
        <strain evidence="3">WJC10195</strain>
    </source>
</reference>
<evidence type="ECO:0000313" key="3">
    <source>
        <dbReference type="EMBL" id="KAJ8349848.1"/>
    </source>
</evidence>
<dbReference type="Gene3D" id="1.25.40.70">
    <property type="entry name" value="Phosphatidylinositol 3-kinase, accessory domain (PIK)"/>
    <property type="match status" value="1"/>
</dbReference>
<dbReference type="GO" id="GO:0035005">
    <property type="term" value="F:1-phosphatidylinositol-4-phosphate 3-kinase activity"/>
    <property type="evidence" value="ECO:0007669"/>
    <property type="project" value="TreeGrafter"/>
</dbReference>
<feature type="chain" id="PRO_5040470212" description="PIK helical domain-containing protein" evidence="1">
    <location>
        <begin position="25"/>
        <end position="189"/>
    </location>
</feature>
<keyword evidence="1" id="KW-0732">Signal</keyword>
<dbReference type="SMART" id="SM00145">
    <property type="entry name" value="PI3Ka"/>
    <property type="match status" value="1"/>
</dbReference>
<dbReference type="Pfam" id="PF00613">
    <property type="entry name" value="PI3Ka"/>
    <property type="match status" value="1"/>
</dbReference>
<dbReference type="AlphaFoldDB" id="A0A9Q1F2N1"/>
<dbReference type="PANTHER" id="PTHR10048:SF28">
    <property type="entry name" value="PHOSPHATIDYLINOSITOL 4-PHOSPHATE 3-KINASE C2 DOMAIN-CONTAINING SUBUNIT ALPHA"/>
    <property type="match status" value="1"/>
</dbReference>
<dbReference type="EMBL" id="JAINUF010000009">
    <property type="protein sequence ID" value="KAJ8349848.1"/>
    <property type="molecule type" value="Genomic_DNA"/>
</dbReference>
<keyword evidence="4" id="KW-1185">Reference proteome</keyword>
<gene>
    <name evidence="3" type="ORF">SKAU_G00249780</name>
</gene>
<dbReference type="GO" id="GO:0005886">
    <property type="term" value="C:plasma membrane"/>
    <property type="evidence" value="ECO:0007669"/>
    <property type="project" value="TreeGrafter"/>
</dbReference>
<dbReference type="GO" id="GO:0016477">
    <property type="term" value="P:cell migration"/>
    <property type="evidence" value="ECO:0007669"/>
    <property type="project" value="TreeGrafter"/>
</dbReference>
<evidence type="ECO:0000313" key="4">
    <source>
        <dbReference type="Proteomes" id="UP001152622"/>
    </source>
</evidence>
<dbReference type="GO" id="GO:0005942">
    <property type="term" value="C:phosphatidylinositol 3-kinase complex"/>
    <property type="evidence" value="ECO:0007669"/>
    <property type="project" value="TreeGrafter"/>
</dbReference>
<dbReference type="SUPFAM" id="SSF48371">
    <property type="entry name" value="ARM repeat"/>
    <property type="match status" value="1"/>
</dbReference>
<feature type="signal peptide" evidence="1">
    <location>
        <begin position="1"/>
        <end position="24"/>
    </location>
</feature>
<name>A0A9Q1F2N1_SYNKA</name>
<sequence length="189" mass="21802">MHQTPKRILEWISLVLRWTSCTWAPSWSVYPTPSPWIPLDPDLKKRVERLCRRASVLGSGLVCTLPSMLFSRLTRSDRLLLWDKRLHCRAYVHSLPKVLASAPSWDWGSMGEIHALLHHWPALLLVFADSQVRGVAVGWIQSCSEDELTDYLPQLVQALKFECHLKNTLVMFLLSRAQGSINIAHYLYW</sequence>
<dbReference type="InterPro" id="IPR042236">
    <property type="entry name" value="PI3K_accessory_sf"/>
</dbReference>
<dbReference type="OrthoDB" id="67688at2759"/>
<comment type="caution">
    <text evidence="3">The sequence shown here is derived from an EMBL/GenBank/DDBJ whole genome shotgun (WGS) entry which is preliminary data.</text>
</comment>
<dbReference type="GO" id="GO:0005737">
    <property type="term" value="C:cytoplasm"/>
    <property type="evidence" value="ECO:0007669"/>
    <property type="project" value="TreeGrafter"/>
</dbReference>
<accession>A0A9Q1F2N1</accession>
<dbReference type="PROSITE" id="PS51545">
    <property type="entry name" value="PIK_HELICAL"/>
    <property type="match status" value="1"/>
</dbReference>
<dbReference type="Proteomes" id="UP001152622">
    <property type="component" value="Chromosome 9"/>
</dbReference>
<dbReference type="GO" id="GO:0048015">
    <property type="term" value="P:phosphatidylinositol-mediated signaling"/>
    <property type="evidence" value="ECO:0007669"/>
    <property type="project" value="TreeGrafter"/>
</dbReference>
<dbReference type="GO" id="GO:0043491">
    <property type="term" value="P:phosphatidylinositol 3-kinase/protein kinase B signal transduction"/>
    <property type="evidence" value="ECO:0007669"/>
    <property type="project" value="TreeGrafter"/>
</dbReference>
<proteinExistence type="predicted"/>
<organism evidence="3 4">
    <name type="scientific">Synaphobranchus kaupii</name>
    <name type="common">Kaup's arrowtooth eel</name>
    <dbReference type="NCBI Taxonomy" id="118154"/>
    <lineage>
        <taxon>Eukaryota</taxon>
        <taxon>Metazoa</taxon>
        <taxon>Chordata</taxon>
        <taxon>Craniata</taxon>
        <taxon>Vertebrata</taxon>
        <taxon>Euteleostomi</taxon>
        <taxon>Actinopterygii</taxon>
        <taxon>Neopterygii</taxon>
        <taxon>Teleostei</taxon>
        <taxon>Anguilliformes</taxon>
        <taxon>Synaphobranchidae</taxon>
        <taxon>Synaphobranchus</taxon>
    </lineage>
</organism>